<dbReference type="Pfam" id="PF01551">
    <property type="entry name" value="Peptidase_M23"/>
    <property type="match status" value="1"/>
</dbReference>
<dbReference type="InterPro" id="IPR050570">
    <property type="entry name" value="Cell_wall_metabolism_enzyme"/>
</dbReference>
<dbReference type="FunFam" id="2.70.70.10:FF:000006">
    <property type="entry name" value="M23 family peptidase"/>
    <property type="match status" value="1"/>
</dbReference>
<dbReference type="InterPro" id="IPR011055">
    <property type="entry name" value="Dup_hybrid_motif"/>
</dbReference>
<dbReference type="EMBL" id="NJBO01000002">
    <property type="protein sequence ID" value="TKJ43936.1"/>
    <property type="molecule type" value="Genomic_DNA"/>
</dbReference>
<evidence type="ECO:0000313" key="6">
    <source>
        <dbReference type="Proteomes" id="UP000317778"/>
    </source>
</evidence>
<accession>A0A532V9S5</accession>
<dbReference type="Gene3D" id="2.70.70.10">
    <property type="entry name" value="Glucose Permease (Domain IIA)"/>
    <property type="match status" value="1"/>
</dbReference>
<name>A0A532V9S5_UNCT6</name>
<dbReference type="Proteomes" id="UP000317778">
    <property type="component" value="Unassembled WGS sequence"/>
</dbReference>
<keyword evidence="1" id="KW-0732">Signal</keyword>
<feature type="domain" description="M23ase beta-sheet core" evidence="4">
    <location>
        <begin position="210"/>
        <end position="305"/>
    </location>
</feature>
<evidence type="ECO:0000256" key="2">
    <source>
        <dbReference type="SAM" id="Coils"/>
    </source>
</evidence>
<keyword evidence="3" id="KW-0812">Transmembrane</keyword>
<organism evidence="5 6">
    <name type="scientific">candidate division TA06 bacterium B3_TA06</name>
    <dbReference type="NCBI Taxonomy" id="2012487"/>
    <lineage>
        <taxon>Bacteria</taxon>
        <taxon>Bacteria division TA06</taxon>
    </lineage>
</organism>
<sequence length="318" mass="35761">MLKRVMTFLRQRVTILVDFRIRLKPIRLIAPKWILLVICLIMVSFIGTGGRSIFCCVGNQIVSCKLIRLEQKNQELLGKYTELEEDADSLGELLALMESHDIQLRMYKNMEIWPEDIRQLGVGGPAVETPEMIELREMGSSHYHGVAEIKKSIDALLRKALYQQESFVEIEKKLTKDEYMLDHTPSITPTEGHLTSGFGYRIDPFLHCIKMHTGVDISNKPGTPILASADGVVSFTGYLSGYGLTVKIDHGNEIETLYGHLSEFYVKEGQSVLRGEAIGAMGNTGRSTGPHLHYEVRVAGRPINPKGYFLDEVRRGQP</sequence>
<comment type="caution">
    <text evidence="5">The sequence shown here is derived from an EMBL/GenBank/DDBJ whole genome shotgun (WGS) entry which is preliminary data.</text>
</comment>
<evidence type="ECO:0000256" key="3">
    <source>
        <dbReference type="SAM" id="Phobius"/>
    </source>
</evidence>
<keyword evidence="3" id="KW-0472">Membrane</keyword>
<proteinExistence type="predicted"/>
<feature type="coiled-coil region" evidence="2">
    <location>
        <begin position="66"/>
        <end position="93"/>
    </location>
</feature>
<evidence type="ECO:0000313" key="5">
    <source>
        <dbReference type="EMBL" id="TKJ43936.1"/>
    </source>
</evidence>
<dbReference type="CDD" id="cd12797">
    <property type="entry name" value="M23_peptidase"/>
    <property type="match status" value="1"/>
</dbReference>
<dbReference type="InterPro" id="IPR016047">
    <property type="entry name" value="M23ase_b-sheet_dom"/>
</dbReference>
<dbReference type="SUPFAM" id="SSF51261">
    <property type="entry name" value="Duplicated hybrid motif"/>
    <property type="match status" value="1"/>
</dbReference>
<gene>
    <name evidence="5" type="ORF">CEE36_02125</name>
</gene>
<dbReference type="PANTHER" id="PTHR21666:SF289">
    <property type="entry name" value="L-ALA--D-GLU ENDOPEPTIDASE"/>
    <property type="match status" value="1"/>
</dbReference>
<dbReference type="GO" id="GO:0004222">
    <property type="term" value="F:metalloendopeptidase activity"/>
    <property type="evidence" value="ECO:0007669"/>
    <property type="project" value="TreeGrafter"/>
</dbReference>
<reference evidence="5 6" key="1">
    <citation type="submission" date="2017-06" db="EMBL/GenBank/DDBJ databases">
        <title>Novel microbial phyla capable of carbon fixation and sulfur reduction in deep-sea sediments.</title>
        <authorList>
            <person name="Huang J."/>
            <person name="Baker B."/>
            <person name="Wang Y."/>
        </authorList>
    </citation>
    <scope>NUCLEOTIDE SEQUENCE [LARGE SCALE GENOMIC DNA]</scope>
    <source>
        <strain evidence="5">B3_TA06</strain>
    </source>
</reference>
<feature type="transmembrane region" description="Helical" evidence="3">
    <location>
        <begin position="33"/>
        <end position="54"/>
    </location>
</feature>
<dbReference type="PANTHER" id="PTHR21666">
    <property type="entry name" value="PEPTIDASE-RELATED"/>
    <property type="match status" value="1"/>
</dbReference>
<keyword evidence="2" id="KW-0175">Coiled coil</keyword>
<keyword evidence="3" id="KW-1133">Transmembrane helix</keyword>
<evidence type="ECO:0000259" key="4">
    <source>
        <dbReference type="Pfam" id="PF01551"/>
    </source>
</evidence>
<evidence type="ECO:0000256" key="1">
    <source>
        <dbReference type="ARBA" id="ARBA00022729"/>
    </source>
</evidence>
<dbReference type="AlphaFoldDB" id="A0A532V9S5"/>
<protein>
    <submittedName>
        <fullName evidence="5">Peptidase M23</fullName>
    </submittedName>
</protein>